<name>A0ACB9MSB8_9MYRT</name>
<gene>
    <name evidence="1" type="ORF">MLD38_031927</name>
</gene>
<protein>
    <submittedName>
        <fullName evidence="1">Uncharacterized protein</fullName>
    </submittedName>
</protein>
<reference evidence="2" key="1">
    <citation type="journal article" date="2023" name="Front. Plant Sci.">
        <title>Chromosomal-level genome assembly of Melastoma candidum provides insights into trichome evolution.</title>
        <authorList>
            <person name="Zhong Y."/>
            <person name="Wu W."/>
            <person name="Sun C."/>
            <person name="Zou P."/>
            <person name="Liu Y."/>
            <person name="Dai S."/>
            <person name="Zhou R."/>
        </authorList>
    </citation>
    <scope>NUCLEOTIDE SEQUENCE [LARGE SCALE GENOMIC DNA]</scope>
</reference>
<evidence type="ECO:0000313" key="1">
    <source>
        <dbReference type="EMBL" id="KAI4326636.1"/>
    </source>
</evidence>
<dbReference type="EMBL" id="CM042888">
    <property type="protein sequence ID" value="KAI4326636.1"/>
    <property type="molecule type" value="Genomic_DNA"/>
</dbReference>
<keyword evidence="2" id="KW-1185">Reference proteome</keyword>
<evidence type="ECO:0000313" key="2">
    <source>
        <dbReference type="Proteomes" id="UP001057402"/>
    </source>
</evidence>
<sequence length="350" mass="39364">MKLFRQMPVWSVVSWTAIISGFVTKDDFVSALGLFKEMRFLREEINSHTITSLLTACGRSSFTETAGQMHGWIIRCGFDFYPAVAAALIIMYSKVGDIGSSERVFVNIKSARNSNIWTTLISAFAQHKNAIRAMEFFRWMLQDGWRPDQFCVSSLLSATDSLSLGEQLHTHLEASQKIFERIQEKDLVSCTSMMAAFVEHGSADRALGLYQDMVQKGMILDEISLNLMLTAITSLRSLDKGKEIHARALRLGLGAETVLHSKLVTMYSKCDSLESARKIFDLLPYKDEVSSSSLFSSYARNECAVEAMLLFKTMLVNGFSCRCLQHVIHSHGPWPTKVTGYRHADALIHY</sequence>
<proteinExistence type="predicted"/>
<dbReference type="Proteomes" id="UP001057402">
    <property type="component" value="Chromosome 9"/>
</dbReference>
<accession>A0ACB9MSB8</accession>
<comment type="caution">
    <text evidence="1">The sequence shown here is derived from an EMBL/GenBank/DDBJ whole genome shotgun (WGS) entry which is preliminary data.</text>
</comment>
<organism evidence="1 2">
    <name type="scientific">Melastoma candidum</name>
    <dbReference type="NCBI Taxonomy" id="119954"/>
    <lineage>
        <taxon>Eukaryota</taxon>
        <taxon>Viridiplantae</taxon>
        <taxon>Streptophyta</taxon>
        <taxon>Embryophyta</taxon>
        <taxon>Tracheophyta</taxon>
        <taxon>Spermatophyta</taxon>
        <taxon>Magnoliopsida</taxon>
        <taxon>eudicotyledons</taxon>
        <taxon>Gunneridae</taxon>
        <taxon>Pentapetalae</taxon>
        <taxon>rosids</taxon>
        <taxon>malvids</taxon>
        <taxon>Myrtales</taxon>
        <taxon>Melastomataceae</taxon>
        <taxon>Melastomatoideae</taxon>
        <taxon>Melastomateae</taxon>
        <taxon>Melastoma</taxon>
    </lineage>
</organism>